<dbReference type="Pfam" id="PF02732">
    <property type="entry name" value="ERCC4"/>
    <property type="match status" value="1"/>
</dbReference>
<evidence type="ECO:0000256" key="12">
    <source>
        <dbReference type="ARBA" id="ARBA00023204"/>
    </source>
</evidence>
<evidence type="ECO:0000256" key="11">
    <source>
        <dbReference type="ARBA" id="ARBA00023172"/>
    </source>
</evidence>
<dbReference type="RefSeq" id="XP_020077483.1">
    <property type="nucleotide sequence ID" value="XM_020219541.1"/>
</dbReference>
<evidence type="ECO:0000313" key="18">
    <source>
        <dbReference type="EMBL" id="ODV68416.1"/>
    </source>
</evidence>
<dbReference type="Gene3D" id="3.40.50.10130">
    <property type="match status" value="1"/>
</dbReference>
<dbReference type="Pfam" id="PF14716">
    <property type="entry name" value="HHH_8"/>
    <property type="match status" value="1"/>
</dbReference>
<evidence type="ECO:0000256" key="13">
    <source>
        <dbReference type="ARBA" id="ARBA00023242"/>
    </source>
</evidence>
<evidence type="ECO:0000256" key="1">
    <source>
        <dbReference type="ARBA" id="ARBA00001946"/>
    </source>
</evidence>
<evidence type="ECO:0000256" key="5">
    <source>
        <dbReference type="ARBA" id="ARBA00022722"/>
    </source>
</evidence>
<dbReference type="FunFam" id="3.40.50.10130:FF:000003">
    <property type="entry name" value="Crossover junction endonuclease MUS81"/>
    <property type="match status" value="1"/>
</dbReference>
<dbReference type="EMBL" id="KV454539">
    <property type="protein sequence ID" value="ODV68416.1"/>
    <property type="molecule type" value="Genomic_DNA"/>
</dbReference>
<feature type="domain" description="ERCC4" evidence="17">
    <location>
        <begin position="355"/>
        <end position="452"/>
    </location>
</feature>
<comment type="cofactor">
    <cofactor evidence="1 15">
        <name>Mg(2+)</name>
        <dbReference type="ChEBI" id="CHEBI:18420"/>
    </cofactor>
</comment>
<evidence type="ECO:0000256" key="6">
    <source>
        <dbReference type="ARBA" id="ARBA00022723"/>
    </source>
</evidence>
<sequence length="641" mass="73321">MNALRSVKELFIDFLKDAAIEHTQKGTKMALVYNRALEKLRQHDLEITEIKQLKKIQFIGDRTADFLCKKLQAHCKSNALDFPDSFNIMSSDKRKQVDSDDKPKKKTKRTNYLPKRRAGSWAILIALYLKDRRGRGLRKDEITSTAAEYCDGSFNSNPGAGVFYSAWDGIKVLINRDYVHVSASTPKLYTLTESGLSLAKVLIDQEGISVSPIRQDVSDMSFDNGIRISPNNTFSSSQYTKSQNEVANNLQSSPSKPIEIANSSSPNISFIHPDPNLLTSPSKTDKHLSPLKNVTSNILFNTIDSSPSRVQKPSEEEIMSSPKRKDSLKYHHDRAKRVYADIAYEIWSSTDYEIVPIIDNREIRSSKERDYFESKLGSHNVKCDVRPLSLGDILWIAKHRTTKKEVVLDFVCERKRIDDLAASIKDGRFQEQKSRLKKSGLRYVYYLVEEMMADFNGGEMLESIKSAISMTMTVSKFYVRKFKNLDSTISYIATLTNVIHDKYIGEGKKLIVLKPRSIDNQDEFRSQLNLFRDKFETEKGSYLCTHLFPLFQDAMPKTGMMTVKEYFILMLMTIRGISLEKALVIQKHFQTPKVLIEFFILHKHDTESVKKNLIGNLFKNEIGNKKIGKQALENVYLAWGM</sequence>
<comment type="subunit">
    <text evidence="15">Interacts with EME1.</text>
</comment>
<reference evidence="19" key="1">
    <citation type="submission" date="2016-05" db="EMBL/GenBank/DDBJ databases">
        <title>Comparative genomics of biotechnologically important yeasts.</title>
        <authorList>
            <consortium name="DOE Joint Genome Institute"/>
            <person name="Riley R."/>
            <person name="Haridas S."/>
            <person name="Wolfe K.H."/>
            <person name="Lopes M.R."/>
            <person name="Hittinger C.T."/>
            <person name="Goker M."/>
            <person name="Salamov A."/>
            <person name="Wisecaver J."/>
            <person name="Long T.M."/>
            <person name="Aerts A.L."/>
            <person name="Barry K."/>
            <person name="Choi C."/>
            <person name="Clum A."/>
            <person name="Coughlan A.Y."/>
            <person name="Deshpande S."/>
            <person name="Douglass A.P."/>
            <person name="Hanson S.J."/>
            <person name="Klenk H.-P."/>
            <person name="Labutti K."/>
            <person name="Lapidus A."/>
            <person name="Lindquist E."/>
            <person name="Lipzen A."/>
            <person name="Meier-Kolthoff J.P."/>
            <person name="Ohm R.A."/>
            <person name="Otillar R.P."/>
            <person name="Pangilinan J."/>
            <person name="Peng Y."/>
            <person name="Rokas A."/>
            <person name="Rosa C.A."/>
            <person name="Scheuner C."/>
            <person name="Sibirny A.A."/>
            <person name="Slot J.C."/>
            <person name="Stielow J.B."/>
            <person name="Sun H."/>
            <person name="Kurtzman C.P."/>
            <person name="Blackwell M."/>
            <person name="Grigoriev I.V."/>
            <person name="Jeffries T.W."/>
        </authorList>
    </citation>
    <scope>NUCLEOTIDE SEQUENCE [LARGE SCALE GENOMIC DNA]</scope>
    <source>
        <strain evidence="19">NRRL Y-1933</strain>
    </source>
</reference>
<keyword evidence="12 15" id="KW-0234">DNA repair</keyword>
<keyword evidence="10 15" id="KW-0460">Magnesium</keyword>
<dbReference type="PANTHER" id="PTHR13451">
    <property type="entry name" value="CLASS II CROSSOVER JUNCTION ENDONUCLEASE MUS81"/>
    <property type="match status" value="1"/>
</dbReference>
<dbReference type="InterPro" id="IPR047416">
    <property type="entry name" value="XPF_nuclease_Mus81"/>
</dbReference>
<dbReference type="GO" id="GO:0046872">
    <property type="term" value="F:metal ion binding"/>
    <property type="evidence" value="ECO:0007669"/>
    <property type="project" value="UniProtKB-UniRule"/>
</dbReference>
<dbReference type="CDD" id="cd20074">
    <property type="entry name" value="XPF_nuclease_Mus81"/>
    <property type="match status" value="1"/>
</dbReference>
<keyword evidence="7 15" id="KW-0255">Endonuclease</keyword>
<dbReference type="SUPFAM" id="SSF47802">
    <property type="entry name" value="DNA polymerase beta, N-terminal domain-like"/>
    <property type="match status" value="1"/>
</dbReference>
<dbReference type="InterPro" id="IPR006166">
    <property type="entry name" value="ERCC4_domain"/>
</dbReference>
<keyword evidence="14" id="KW-0469">Meiosis</keyword>
<evidence type="ECO:0000256" key="8">
    <source>
        <dbReference type="ARBA" id="ARBA00022763"/>
    </source>
</evidence>
<dbReference type="Proteomes" id="UP000095085">
    <property type="component" value="Unassembled WGS sequence"/>
</dbReference>
<dbReference type="STRING" id="984485.A0A1E4RME4"/>
<dbReference type="InterPro" id="IPR011335">
    <property type="entry name" value="Restrct_endonuc-II-like"/>
</dbReference>
<dbReference type="InterPro" id="IPR036388">
    <property type="entry name" value="WH-like_DNA-bd_sf"/>
</dbReference>
<feature type="region of interest" description="Disordered" evidence="16">
    <location>
        <begin position="305"/>
        <end position="327"/>
    </location>
</feature>
<feature type="compositionally biased region" description="Basic and acidic residues" evidence="16">
    <location>
        <begin position="92"/>
        <end position="103"/>
    </location>
</feature>
<dbReference type="Gene3D" id="1.10.150.670">
    <property type="entry name" value="Crossover junction endonuclease EME1, DNA-binding domain"/>
    <property type="match status" value="1"/>
</dbReference>
<evidence type="ECO:0000256" key="15">
    <source>
        <dbReference type="RuleBase" id="RU369042"/>
    </source>
</evidence>
<proteinExistence type="inferred from homology"/>
<dbReference type="GO" id="GO:0048257">
    <property type="term" value="F:3'-flap endonuclease activity"/>
    <property type="evidence" value="ECO:0007669"/>
    <property type="project" value="TreeGrafter"/>
</dbReference>
<dbReference type="InterPro" id="IPR027421">
    <property type="entry name" value="DNA_pol_lamdba_lyase_dom_sf"/>
</dbReference>
<evidence type="ECO:0000256" key="2">
    <source>
        <dbReference type="ARBA" id="ARBA00004123"/>
    </source>
</evidence>
<comment type="subcellular location">
    <subcellularLocation>
        <location evidence="2 15">Nucleus</location>
    </subcellularLocation>
</comment>
<keyword evidence="11 15" id="KW-0233">DNA recombination</keyword>
<gene>
    <name evidence="18" type="ORF">HYPBUDRAFT_134474</name>
</gene>
<evidence type="ECO:0000256" key="16">
    <source>
        <dbReference type="SAM" id="MobiDB-lite"/>
    </source>
</evidence>
<dbReference type="GO" id="GO:0005634">
    <property type="term" value="C:nucleus"/>
    <property type="evidence" value="ECO:0007669"/>
    <property type="project" value="UniProtKB-SubCell"/>
</dbReference>
<dbReference type="GO" id="GO:0000727">
    <property type="term" value="P:double-strand break repair via break-induced replication"/>
    <property type="evidence" value="ECO:0007669"/>
    <property type="project" value="UniProtKB-UniRule"/>
</dbReference>
<comment type="function">
    <text evidence="15">Interacts with EME1 to form a DNA structure-specific endonuclease with substrate preference for branched DNA structures with a 5'-end at the branch nick. Typical substrates include 3'-flap structures, D-loops, replication forks and nicked Holliday junctions. May be required in mitosis for the processing of stalled or collapsed replication fork intermediates. May be required in meiosis for the repair of meiosis-specific double strand breaks subsequent to single-end invasion (SEI).</text>
</comment>
<dbReference type="GO" id="GO:0031573">
    <property type="term" value="P:mitotic intra-S DNA damage checkpoint signaling"/>
    <property type="evidence" value="ECO:0007669"/>
    <property type="project" value="TreeGrafter"/>
</dbReference>
<dbReference type="InterPro" id="IPR042530">
    <property type="entry name" value="EME1/EME2_C"/>
</dbReference>
<dbReference type="OrthoDB" id="5963188at2759"/>
<accession>A0A1E4RME4</accession>
<dbReference type="InterPro" id="IPR010996">
    <property type="entry name" value="HHH_MUS81"/>
</dbReference>
<dbReference type="GO" id="GO:0000712">
    <property type="term" value="P:resolution of meiotic recombination intermediates"/>
    <property type="evidence" value="ECO:0007669"/>
    <property type="project" value="TreeGrafter"/>
</dbReference>
<keyword evidence="8 15" id="KW-0227">DNA damage</keyword>
<dbReference type="SMART" id="SM00891">
    <property type="entry name" value="ERCC4"/>
    <property type="match status" value="1"/>
</dbReference>
<evidence type="ECO:0000259" key="17">
    <source>
        <dbReference type="SMART" id="SM00891"/>
    </source>
</evidence>
<dbReference type="InterPro" id="IPR033309">
    <property type="entry name" value="Mus81"/>
</dbReference>
<comment type="similarity">
    <text evidence="3 15">Belongs to the XPF family.</text>
</comment>
<keyword evidence="19" id="KW-1185">Reference proteome</keyword>
<dbReference type="Pfam" id="PF21136">
    <property type="entry name" value="WHD_MUS81"/>
    <property type="match status" value="1"/>
</dbReference>
<feature type="region of interest" description="Disordered" evidence="16">
    <location>
        <begin position="92"/>
        <end position="111"/>
    </location>
</feature>
<dbReference type="SUPFAM" id="SSF52980">
    <property type="entry name" value="Restriction endonuclease-like"/>
    <property type="match status" value="1"/>
</dbReference>
<dbReference type="GO" id="GO:0048476">
    <property type="term" value="C:Holliday junction resolvase complex"/>
    <property type="evidence" value="ECO:0007669"/>
    <property type="project" value="UniProtKB-UniRule"/>
</dbReference>
<dbReference type="GeneID" id="30994091"/>
<dbReference type="Gene3D" id="1.10.10.10">
    <property type="entry name" value="Winged helix-like DNA-binding domain superfamily/Winged helix DNA-binding domain"/>
    <property type="match status" value="1"/>
</dbReference>
<dbReference type="CDD" id="cd21036">
    <property type="entry name" value="WH_MUS81"/>
    <property type="match status" value="1"/>
</dbReference>
<keyword evidence="6 15" id="KW-0479">Metal-binding</keyword>
<evidence type="ECO:0000256" key="9">
    <source>
        <dbReference type="ARBA" id="ARBA00022801"/>
    </source>
</evidence>
<protein>
    <recommendedName>
        <fullName evidence="4 15">Crossover junction endonuclease MUS81</fullName>
        <ecNumber evidence="15">3.1.22.-</ecNumber>
    </recommendedName>
</protein>
<evidence type="ECO:0000313" key="19">
    <source>
        <dbReference type="Proteomes" id="UP000095085"/>
    </source>
</evidence>
<dbReference type="GO" id="GO:0003677">
    <property type="term" value="F:DNA binding"/>
    <property type="evidence" value="ECO:0007669"/>
    <property type="project" value="UniProtKB-UniRule"/>
</dbReference>
<dbReference type="GO" id="GO:0008821">
    <property type="term" value="F:crossover junction DNA endonuclease activity"/>
    <property type="evidence" value="ECO:0007669"/>
    <property type="project" value="UniProtKB-UniRule"/>
</dbReference>
<dbReference type="Gene3D" id="1.10.150.110">
    <property type="entry name" value="DNA polymerase beta, N-terminal domain-like"/>
    <property type="match status" value="1"/>
</dbReference>
<dbReference type="InterPro" id="IPR047417">
    <property type="entry name" value="WHD_MUS81"/>
</dbReference>
<organism evidence="18 19">
    <name type="scientific">Hyphopichia burtonii NRRL Y-1933</name>
    <dbReference type="NCBI Taxonomy" id="984485"/>
    <lineage>
        <taxon>Eukaryota</taxon>
        <taxon>Fungi</taxon>
        <taxon>Dikarya</taxon>
        <taxon>Ascomycota</taxon>
        <taxon>Saccharomycotina</taxon>
        <taxon>Pichiomycetes</taxon>
        <taxon>Debaryomycetaceae</taxon>
        <taxon>Hyphopichia</taxon>
    </lineage>
</organism>
<evidence type="ECO:0000256" key="10">
    <source>
        <dbReference type="ARBA" id="ARBA00022842"/>
    </source>
</evidence>
<name>A0A1E4RME4_9ASCO</name>
<dbReference type="PANTHER" id="PTHR13451:SF0">
    <property type="entry name" value="CROSSOVER JUNCTION ENDONUCLEASE MUS81"/>
    <property type="match status" value="1"/>
</dbReference>
<evidence type="ECO:0000256" key="4">
    <source>
        <dbReference type="ARBA" id="ARBA00017114"/>
    </source>
</evidence>
<keyword evidence="13 15" id="KW-0539">Nucleus</keyword>
<evidence type="ECO:0000256" key="7">
    <source>
        <dbReference type="ARBA" id="ARBA00022759"/>
    </source>
</evidence>
<keyword evidence="5 15" id="KW-0540">Nuclease</keyword>
<evidence type="ECO:0000256" key="14">
    <source>
        <dbReference type="ARBA" id="ARBA00023254"/>
    </source>
</evidence>
<dbReference type="EC" id="3.1.22.-" evidence="15"/>
<dbReference type="GO" id="GO:0006308">
    <property type="term" value="P:DNA catabolic process"/>
    <property type="evidence" value="ECO:0007669"/>
    <property type="project" value="UniProtKB-UniRule"/>
</dbReference>
<evidence type="ECO:0000256" key="3">
    <source>
        <dbReference type="ARBA" id="ARBA00010015"/>
    </source>
</evidence>
<dbReference type="AlphaFoldDB" id="A0A1E4RME4"/>
<keyword evidence="9 15" id="KW-0378">Hydrolase</keyword>